<reference evidence="3 4" key="1">
    <citation type="submission" date="2023-11" db="EMBL/GenBank/DDBJ databases">
        <title>Halocaridina rubra genome assembly.</title>
        <authorList>
            <person name="Smith C."/>
        </authorList>
    </citation>
    <scope>NUCLEOTIDE SEQUENCE [LARGE SCALE GENOMIC DNA]</scope>
    <source>
        <strain evidence="3">EP-1</strain>
        <tissue evidence="3">Whole</tissue>
    </source>
</reference>
<evidence type="ECO:0000259" key="2">
    <source>
        <dbReference type="Pfam" id="PF15377"/>
    </source>
</evidence>
<feature type="compositionally biased region" description="Basic and acidic residues" evidence="1">
    <location>
        <begin position="119"/>
        <end position="128"/>
    </location>
</feature>
<dbReference type="InterPro" id="IPR040219">
    <property type="entry name" value="KIAA1143-like"/>
</dbReference>
<feature type="region of interest" description="Disordered" evidence="1">
    <location>
        <begin position="81"/>
        <end position="186"/>
    </location>
</feature>
<feature type="compositionally biased region" description="Basic and acidic residues" evidence="1">
    <location>
        <begin position="150"/>
        <end position="161"/>
    </location>
</feature>
<evidence type="ECO:0000313" key="4">
    <source>
        <dbReference type="Proteomes" id="UP001381693"/>
    </source>
</evidence>
<dbReference type="InterPro" id="IPR027911">
    <property type="entry name" value="DUF4604"/>
</dbReference>
<dbReference type="PANTHER" id="PTHR31195">
    <property type="entry name" value="GEO02494P1"/>
    <property type="match status" value="1"/>
</dbReference>
<protein>
    <recommendedName>
        <fullName evidence="2">DUF4604 domain-containing protein</fullName>
    </recommendedName>
</protein>
<comment type="caution">
    <text evidence="3">The sequence shown here is derived from an EMBL/GenBank/DDBJ whole genome shotgun (WGS) entry which is preliminary data.</text>
</comment>
<keyword evidence="4" id="KW-1185">Reference proteome</keyword>
<evidence type="ECO:0000256" key="1">
    <source>
        <dbReference type="SAM" id="MobiDB-lite"/>
    </source>
</evidence>
<name>A0AAN8ZZ25_HALRR</name>
<dbReference type="AlphaFoldDB" id="A0AAN8ZZ25"/>
<dbReference type="PANTHER" id="PTHR31195:SF2">
    <property type="entry name" value="GEO02494P1"/>
    <property type="match status" value="1"/>
</dbReference>
<evidence type="ECO:0000313" key="3">
    <source>
        <dbReference type="EMBL" id="KAK7066145.1"/>
    </source>
</evidence>
<feature type="domain" description="DUF4604" evidence="2">
    <location>
        <begin position="9"/>
        <end position="181"/>
    </location>
</feature>
<dbReference type="Proteomes" id="UP001381693">
    <property type="component" value="Unassembled WGS sequence"/>
</dbReference>
<sequence length="186" mass="21729">MAGWTGKRSNVMYSRPEEPSFLKKFKERVGYKEDGGLSAKFKHLEEPIVEEYVENDDELPQVVCLKPGDISQEEYDKLRTEENIADASSEKLVVQGPQLEEEVPDPNDGKILFRKPAKRSSEDGERVRDGKKKHRNTEGKRNRDGKRHKSSEEKKDGEEKKHKEKRREKQKKELLSFNQEEEDENE</sequence>
<accession>A0AAN8ZZ25</accession>
<gene>
    <name evidence="3" type="ORF">SK128_028486</name>
</gene>
<organism evidence="3 4">
    <name type="scientific">Halocaridina rubra</name>
    <name type="common">Hawaiian red shrimp</name>
    <dbReference type="NCBI Taxonomy" id="373956"/>
    <lineage>
        <taxon>Eukaryota</taxon>
        <taxon>Metazoa</taxon>
        <taxon>Ecdysozoa</taxon>
        <taxon>Arthropoda</taxon>
        <taxon>Crustacea</taxon>
        <taxon>Multicrustacea</taxon>
        <taxon>Malacostraca</taxon>
        <taxon>Eumalacostraca</taxon>
        <taxon>Eucarida</taxon>
        <taxon>Decapoda</taxon>
        <taxon>Pleocyemata</taxon>
        <taxon>Caridea</taxon>
        <taxon>Atyoidea</taxon>
        <taxon>Atyidae</taxon>
        <taxon>Halocaridina</taxon>
    </lineage>
</organism>
<proteinExistence type="predicted"/>
<dbReference type="Pfam" id="PF15377">
    <property type="entry name" value="DUF4604"/>
    <property type="match status" value="1"/>
</dbReference>
<dbReference type="EMBL" id="JAXCGZ010019399">
    <property type="protein sequence ID" value="KAK7066145.1"/>
    <property type="molecule type" value="Genomic_DNA"/>
</dbReference>